<dbReference type="Gene3D" id="3.60.20.10">
    <property type="entry name" value="Glutamine Phosphoribosylpyrophosphate, subunit 1, domain 1"/>
    <property type="match status" value="1"/>
</dbReference>
<dbReference type="SUPFAM" id="SSF56235">
    <property type="entry name" value="N-terminal nucleophile aminohydrolases (Ntn hydrolases)"/>
    <property type="match status" value="1"/>
</dbReference>
<evidence type="ECO:0000313" key="2">
    <source>
        <dbReference type="EMBL" id="QBI20317.1"/>
    </source>
</evidence>
<dbReference type="Proteomes" id="UP000291469">
    <property type="component" value="Chromosome"/>
</dbReference>
<dbReference type="RefSeq" id="WP_131155314.1">
    <property type="nucleotide sequence ID" value="NZ_CP036402.1"/>
</dbReference>
<evidence type="ECO:0000256" key="1">
    <source>
        <dbReference type="SAM" id="MobiDB-lite"/>
    </source>
</evidence>
<dbReference type="AlphaFoldDB" id="A0A411YGL5"/>
<reference evidence="2 3" key="1">
    <citation type="submission" date="2019-01" db="EMBL/GenBank/DDBJ databases">
        <title>Egibacter rhizosphaerae EGI 80759T.</title>
        <authorList>
            <person name="Chen D.-D."/>
            <person name="Tian Y."/>
            <person name="Jiao J.-Y."/>
            <person name="Zhang X.-T."/>
            <person name="Zhang Y.-G."/>
            <person name="Zhang Y."/>
            <person name="Xiao M."/>
            <person name="Shu W.-S."/>
            <person name="Li W.-J."/>
        </authorList>
    </citation>
    <scope>NUCLEOTIDE SEQUENCE [LARGE SCALE GENOMIC DNA]</scope>
    <source>
        <strain evidence="2 3">EGI 80759</strain>
    </source>
</reference>
<sequence>MTLSIVARCPETGQLGIAAATGTPGVGKLLTWAEPHAGAIATQGWVNPYLGADGIDLLAHGHPAHRVLGAVLTLDPAPEQRQIGVVDASGNVAHHTGEACEGWAGVETGDGLSVQGNLLQSGHGVTACRETFEASEGELVARLLAALAAGVTSGGDHRGERSATVYVVEAERYPIWDVRIDESHEPVAELERLQGVLHRELMSQLRLLPTRRDPRGRTAPPHREGLA</sequence>
<protein>
    <submittedName>
        <fullName evidence="2">DUF1028 domain-containing protein</fullName>
    </submittedName>
</protein>
<dbReference type="PANTHER" id="PTHR39328:SF1">
    <property type="entry name" value="BLL2871 PROTEIN"/>
    <property type="match status" value="1"/>
</dbReference>
<dbReference type="InterPro" id="IPR029055">
    <property type="entry name" value="Ntn_hydrolases_N"/>
</dbReference>
<evidence type="ECO:0000313" key="3">
    <source>
        <dbReference type="Proteomes" id="UP000291469"/>
    </source>
</evidence>
<dbReference type="KEGG" id="erz:ER308_12575"/>
<dbReference type="PANTHER" id="PTHR39328">
    <property type="entry name" value="BLL2871 PROTEIN"/>
    <property type="match status" value="1"/>
</dbReference>
<gene>
    <name evidence="2" type="ORF">ER308_12575</name>
</gene>
<keyword evidence="3" id="KW-1185">Reference proteome</keyword>
<feature type="compositionally biased region" description="Basic and acidic residues" evidence="1">
    <location>
        <begin position="210"/>
        <end position="227"/>
    </location>
</feature>
<feature type="region of interest" description="Disordered" evidence="1">
    <location>
        <begin position="207"/>
        <end position="227"/>
    </location>
</feature>
<proteinExistence type="predicted"/>
<dbReference type="InterPro" id="IPR010430">
    <property type="entry name" value="DUF1028"/>
</dbReference>
<organism evidence="2 3">
    <name type="scientific">Egibacter rhizosphaerae</name>
    <dbReference type="NCBI Taxonomy" id="1670831"/>
    <lineage>
        <taxon>Bacteria</taxon>
        <taxon>Bacillati</taxon>
        <taxon>Actinomycetota</taxon>
        <taxon>Nitriliruptoria</taxon>
        <taxon>Egibacterales</taxon>
        <taxon>Egibacteraceae</taxon>
        <taxon>Egibacter</taxon>
    </lineage>
</organism>
<accession>A0A411YGL5</accession>
<dbReference type="Pfam" id="PF06267">
    <property type="entry name" value="DUF1028"/>
    <property type="match status" value="1"/>
</dbReference>
<dbReference type="EMBL" id="CP036402">
    <property type="protein sequence ID" value="QBI20317.1"/>
    <property type="molecule type" value="Genomic_DNA"/>
</dbReference>
<dbReference type="OrthoDB" id="9790012at2"/>
<name>A0A411YGL5_9ACTN</name>